<accession>A0ABR2TN68</accession>
<evidence type="ECO:0000313" key="6">
    <source>
        <dbReference type="EMBL" id="KAK9038913.1"/>
    </source>
</evidence>
<feature type="region of interest" description="Disordered" evidence="4">
    <location>
        <begin position="208"/>
        <end position="238"/>
    </location>
</feature>
<protein>
    <recommendedName>
        <fullName evidence="2">catalase</fullName>
        <ecNumber evidence="2">1.11.1.6</ecNumber>
    </recommendedName>
</protein>
<dbReference type="Proteomes" id="UP001396334">
    <property type="component" value="Unassembled WGS sequence"/>
</dbReference>
<evidence type="ECO:0000256" key="2">
    <source>
        <dbReference type="ARBA" id="ARBA00012314"/>
    </source>
</evidence>
<keyword evidence="3" id="KW-0479">Metal-binding</keyword>
<feature type="region of interest" description="Disordered" evidence="4">
    <location>
        <begin position="1"/>
        <end position="80"/>
    </location>
</feature>
<sequence length="301" mass="32975">MAGPKDQSTQEKSSSSKQQSPQKNNFPIEKTDARKNLIGGDEGQNKTDATTAPVSGSSSSPVISGSRKRGRTDSKAEVVHDGYNRGLKEMKKEELEVLHREATCYVCKKGFGTWKAMFGHLKAHQRQTPGAFPPPSFTPPKGSPEKNNPDVNALKEQLAPTLLNLAYETMNKMSQDEPNTSVAAGDAFSLRGGGKGLGIDLNEPKTSFLLDLNKSPPPENDDDEEDEDDKAGADANKNRPSSVFNYTFWTTNSGAPVWNNNSSLTVGARGPVLLEDYHLVEKLANFDRERIPERVVHARHR</sequence>
<feature type="compositionally biased region" description="Basic and acidic residues" evidence="4">
    <location>
        <begin position="71"/>
        <end position="80"/>
    </location>
</feature>
<proteinExistence type="predicted"/>
<feature type="compositionally biased region" description="Low complexity" evidence="4">
    <location>
        <begin position="53"/>
        <end position="65"/>
    </location>
</feature>
<feature type="region of interest" description="Disordered" evidence="4">
    <location>
        <begin position="126"/>
        <end position="149"/>
    </location>
</feature>
<dbReference type="InterPro" id="IPR018028">
    <property type="entry name" value="Catalase"/>
</dbReference>
<organism evidence="6 7">
    <name type="scientific">Hibiscus sabdariffa</name>
    <name type="common">roselle</name>
    <dbReference type="NCBI Taxonomy" id="183260"/>
    <lineage>
        <taxon>Eukaryota</taxon>
        <taxon>Viridiplantae</taxon>
        <taxon>Streptophyta</taxon>
        <taxon>Embryophyta</taxon>
        <taxon>Tracheophyta</taxon>
        <taxon>Spermatophyta</taxon>
        <taxon>Magnoliopsida</taxon>
        <taxon>eudicotyledons</taxon>
        <taxon>Gunneridae</taxon>
        <taxon>Pentapetalae</taxon>
        <taxon>rosids</taxon>
        <taxon>malvids</taxon>
        <taxon>Malvales</taxon>
        <taxon>Malvaceae</taxon>
        <taxon>Malvoideae</taxon>
        <taxon>Hibiscus</taxon>
    </lineage>
</organism>
<dbReference type="PROSITE" id="PS51402">
    <property type="entry name" value="CATALASE_3"/>
    <property type="match status" value="1"/>
</dbReference>
<dbReference type="InterPro" id="IPR011614">
    <property type="entry name" value="Catalase_core"/>
</dbReference>
<dbReference type="Gene3D" id="2.40.180.10">
    <property type="entry name" value="Catalase core domain"/>
    <property type="match status" value="1"/>
</dbReference>
<dbReference type="InterPro" id="IPR013087">
    <property type="entry name" value="Znf_C2H2_type"/>
</dbReference>
<name>A0ABR2TN68_9ROSI</name>
<keyword evidence="3" id="KW-0863">Zinc-finger</keyword>
<gene>
    <name evidence="6" type="ORF">V6N11_023754</name>
</gene>
<dbReference type="PANTHER" id="PTHR11465:SF23">
    <property type="entry name" value="CATALASE-2"/>
    <property type="match status" value="1"/>
</dbReference>
<keyword evidence="3" id="KW-0862">Zinc</keyword>
<dbReference type="PANTHER" id="PTHR11465">
    <property type="entry name" value="CATALASE"/>
    <property type="match status" value="1"/>
</dbReference>
<dbReference type="InterPro" id="IPR020835">
    <property type="entry name" value="Catalase_sf"/>
</dbReference>
<keyword evidence="7" id="KW-1185">Reference proteome</keyword>
<evidence type="ECO:0000313" key="7">
    <source>
        <dbReference type="Proteomes" id="UP001396334"/>
    </source>
</evidence>
<dbReference type="EC" id="1.11.1.6" evidence="2"/>
<feature type="domain" description="C2H2-type" evidence="5">
    <location>
        <begin position="102"/>
        <end position="129"/>
    </location>
</feature>
<dbReference type="Pfam" id="PF00199">
    <property type="entry name" value="Catalase"/>
    <property type="match status" value="1"/>
</dbReference>
<evidence type="ECO:0000256" key="1">
    <source>
        <dbReference type="ARBA" id="ARBA00001971"/>
    </source>
</evidence>
<dbReference type="PROSITE" id="PS50157">
    <property type="entry name" value="ZINC_FINGER_C2H2_2"/>
    <property type="match status" value="1"/>
</dbReference>
<dbReference type="PROSITE" id="PS00028">
    <property type="entry name" value="ZINC_FINGER_C2H2_1"/>
    <property type="match status" value="1"/>
</dbReference>
<evidence type="ECO:0000259" key="5">
    <source>
        <dbReference type="PROSITE" id="PS50157"/>
    </source>
</evidence>
<comment type="caution">
    <text evidence="6">The sequence shown here is derived from an EMBL/GenBank/DDBJ whole genome shotgun (WGS) entry which is preliminary data.</text>
</comment>
<feature type="compositionally biased region" description="Pro residues" evidence="4">
    <location>
        <begin position="131"/>
        <end position="142"/>
    </location>
</feature>
<evidence type="ECO:0000256" key="3">
    <source>
        <dbReference type="PROSITE-ProRule" id="PRU00042"/>
    </source>
</evidence>
<reference evidence="6 7" key="1">
    <citation type="journal article" date="2024" name="G3 (Bethesda)">
        <title>Genome assembly of Hibiscus sabdariffa L. provides insights into metabolisms of medicinal natural products.</title>
        <authorList>
            <person name="Kim T."/>
        </authorList>
    </citation>
    <scope>NUCLEOTIDE SEQUENCE [LARGE SCALE GENOMIC DNA]</scope>
    <source>
        <strain evidence="6">TK-2024</strain>
        <tissue evidence="6">Old leaves</tissue>
    </source>
</reference>
<feature type="compositionally biased region" description="Acidic residues" evidence="4">
    <location>
        <begin position="219"/>
        <end position="229"/>
    </location>
</feature>
<comment type="cofactor">
    <cofactor evidence="1">
        <name>heme</name>
        <dbReference type="ChEBI" id="CHEBI:30413"/>
    </cofactor>
</comment>
<dbReference type="SUPFAM" id="SSF56634">
    <property type="entry name" value="Heme-dependent catalase-like"/>
    <property type="match status" value="1"/>
</dbReference>
<feature type="compositionally biased region" description="Low complexity" evidence="4">
    <location>
        <begin position="1"/>
        <end position="23"/>
    </location>
</feature>
<evidence type="ECO:0000256" key="4">
    <source>
        <dbReference type="SAM" id="MobiDB-lite"/>
    </source>
</evidence>
<dbReference type="EMBL" id="JBBPBN010000005">
    <property type="protein sequence ID" value="KAK9038913.1"/>
    <property type="molecule type" value="Genomic_DNA"/>
</dbReference>